<keyword evidence="2" id="KW-1185">Reference proteome</keyword>
<accession>A0A813E7K2</accession>
<proteinExistence type="predicted"/>
<name>A0A813E7K2_POLGL</name>
<evidence type="ECO:0000313" key="1">
    <source>
        <dbReference type="EMBL" id="CAE8594637.1"/>
    </source>
</evidence>
<organism evidence="1 2">
    <name type="scientific">Polarella glacialis</name>
    <name type="common">Dinoflagellate</name>
    <dbReference type="NCBI Taxonomy" id="89957"/>
    <lineage>
        <taxon>Eukaryota</taxon>
        <taxon>Sar</taxon>
        <taxon>Alveolata</taxon>
        <taxon>Dinophyceae</taxon>
        <taxon>Suessiales</taxon>
        <taxon>Suessiaceae</taxon>
        <taxon>Polarella</taxon>
    </lineage>
</organism>
<dbReference type="AlphaFoldDB" id="A0A813E7K2"/>
<reference evidence="1" key="1">
    <citation type="submission" date="2021-02" db="EMBL/GenBank/DDBJ databases">
        <authorList>
            <person name="Dougan E. K."/>
            <person name="Rhodes N."/>
            <person name="Thang M."/>
            <person name="Chan C."/>
        </authorList>
    </citation>
    <scope>NUCLEOTIDE SEQUENCE</scope>
</reference>
<sequence length="90" mass="10311">LLVRAFHRCRPFREIAIIRIRIHPLAELSGLGVANTDGGRVYTAIQRAADQIAEIRNDHQTIHSPLKREVKELTMLVRSQEILLQTMMRG</sequence>
<dbReference type="OrthoDB" id="534912at2759"/>
<comment type="caution">
    <text evidence="1">The sequence shown here is derived from an EMBL/GenBank/DDBJ whole genome shotgun (WGS) entry which is preliminary data.</text>
</comment>
<feature type="non-terminal residue" evidence="1">
    <location>
        <position position="90"/>
    </location>
</feature>
<dbReference type="Proteomes" id="UP000654075">
    <property type="component" value="Unassembled WGS sequence"/>
</dbReference>
<feature type="non-terminal residue" evidence="1">
    <location>
        <position position="1"/>
    </location>
</feature>
<dbReference type="EMBL" id="CAJNNV010007216">
    <property type="protein sequence ID" value="CAE8594637.1"/>
    <property type="molecule type" value="Genomic_DNA"/>
</dbReference>
<protein>
    <submittedName>
        <fullName evidence="1">Uncharacterized protein</fullName>
    </submittedName>
</protein>
<evidence type="ECO:0000313" key="2">
    <source>
        <dbReference type="Proteomes" id="UP000654075"/>
    </source>
</evidence>
<gene>
    <name evidence="1" type="ORF">PGLA1383_LOCUS13165</name>
</gene>